<sequence>MTATTPHRSPADARPHALAARRRRAVGLLPFLLVALVGCTGTGTGTGTAGGGAAPAPSASVPAPGASGSPGGGTPGEPAPAVPSPGAVTGTSPEDAFRAWLAASRAPDVETACGYLAPALVDRMVAEMTTQGWPGITDCASMTTTTAGLYAAVGDVAEVEVTVREERPDATVLAVSYAGGDCGTAVMAPAGTSWVITEQSEEQC</sequence>
<evidence type="ECO:0000256" key="1">
    <source>
        <dbReference type="SAM" id="MobiDB-lite"/>
    </source>
</evidence>
<dbReference type="EMBL" id="JACSPN010000008">
    <property type="protein sequence ID" value="MBE7700253.1"/>
    <property type="molecule type" value="Genomic_DNA"/>
</dbReference>
<feature type="region of interest" description="Disordered" evidence="1">
    <location>
        <begin position="47"/>
        <end position="91"/>
    </location>
</feature>
<feature type="compositionally biased region" description="Low complexity" evidence="1">
    <location>
        <begin position="54"/>
        <end position="67"/>
    </location>
</feature>
<dbReference type="AlphaFoldDB" id="A0A9D5YY56"/>
<name>A0A9D5YY56_9CELL</name>
<reference evidence="2 3" key="1">
    <citation type="submission" date="2020-08" db="EMBL/GenBank/DDBJ databases">
        <title>A Genomic Blueprint of the Chicken Gut Microbiome.</title>
        <authorList>
            <person name="Gilroy R."/>
            <person name="Ravi A."/>
            <person name="Getino M."/>
            <person name="Pursley I."/>
            <person name="Horton D.L."/>
            <person name="Alikhan N.-F."/>
            <person name="Baker D."/>
            <person name="Gharbi K."/>
            <person name="Hall N."/>
            <person name="Watson M."/>
            <person name="Adriaenssens E.M."/>
            <person name="Foster-Nyarko E."/>
            <person name="Jarju S."/>
            <person name="Secka A."/>
            <person name="Antonio M."/>
            <person name="Oren A."/>
            <person name="Chaudhuri R."/>
            <person name="La Ragione R.M."/>
            <person name="Hildebrand F."/>
            <person name="Pallen M.J."/>
        </authorList>
    </citation>
    <scope>NUCLEOTIDE SEQUENCE [LARGE SCALE GENOMIC DNA]</scope>
    <source>
        <strain evidence="2 3">Sa1BUA8</strain>
    </source>
</reference>
<gene>
    <name evidence="2" type="ORF">H9623_08050</name>
</gene>
<proteinExistence type="predicted"/>
<comment type="caution">
    <text evidence="2">The sequence shown here is derived from an EMBL/GenBank/DDBJ whole genome shotgun (WGS) entry which is preliminary data.</text>
</comment>
<evidence type="ECO:0000313" key="2">
    <source>
        <dbReference type="EMBL" id="MBE7700253.1"/>
    </source>
</evidence>
<keyword evidence="3" id="KW-1185">Reference proteome</keyword>
<protein>
    <submittedName>
        <fullName evidence="2">Uncharacterized protein</fullName>
    </submittedName>
</protein>
<dbReference type="Proteomes" id="UP000822993">
    <property type="component" value="Unassembled WGS sequence"/>
</dbReference>
<evidence type="ECO:0000313" key="3">
    <source>
        <dbReference type="Proteomes" id="UP000822993"/>
    </source>
</evidence>
<accession>A0A9D5YY56</accession>
<organism evidence="2 3">
    <name type="scientific">Oerskovia douganii</name>
    <dbReference type="NCBI Taxonomy" id="2762210"/>
    <lineage>
        <taxon>Bacteria</taxon>
        <taxon>Bacillati</taxon>
        <taxon>Actinomycetota</taxon>
        <taxon>Actinomycetes</taxon>
        <taxon>Micrococcales</taxon>
        <taxon>Cellulomonadaceae</taxon>
        <taxon>Oerskovia</taxon>
    </lineage>
</organism>
<dbReference type="RefSeq" id="WP_193719539.1">
    <property type="nucleotide sequence ID" value="NZ_JACSPN010000008.1"/>
</dbReference>